<dbReference type="AlphaFoldDB" id="A0A9D4CWU4"/>
<reference evidence="2" key="1">
    <citation type="journal article" date="2019" name="bioRxiv">
        <title>The Genome of the Zebra Mussel, Dreissena polymorpha: A Resource for Invasive Species Research.</title>
        <authorList>
            <person name="McCartney M.A."/>
            <person name="Auch B."/>
            <person name="Kono T."/>
            <person name="Mallez S."/>
            <person name="Zhang Y."/>
            <person name="Obille A."/>
            <person name="Becker A."/>
            <person name="Abrahante J.E."/>
            <person name="Garbe J."/>
            <person name="Badalamenti J.P."/>
            <person name="Herman A."/>
            <person name="Mangelson H."/>
            <person name="Liachko I."/>
            <person name="Sullivan S."/>
            <person name="Sone E.D."/>
            <person name="Koren S."/>
            <person name="Silverstein K.A.T."/>
            <person name="Beckman K.B."/>
            <person name="Gohl D.M."/>
        </authorList>
    </citation>
    <scope>NUCLEOTIDE SEQUENCE</scope>
    <source>
        <strain evidence="2">Duluth1</strain>
        <tissue evidence="2">Whole animal</tissue>
    </source>
</reference>
<evidence type="ECO:0000259" key="1">
    <source>
        <dbReference type="PROSITE" id="PS00028"/>
    </source>
</evidence>
<dbReference type="InterPro" id="IPR013087">
    <property type="entry name" value="Znf_C2H2_type"/>
</dbReference>
<dbReference type="PROSITE" id="PS00028">
    <property type="entry name" value="ZINC_FINGER_C2H2_1"/>
    <property type="match status" value="1"/>
</dbReference>
<proteinExistence type="predicted"/>
<organism evidence="2 3">
    <name type="scientific">Dreissena polymorpha</name>
    <name type="common">Zebra mussel</name>
    <name type="synonym">Mytilus polymorpha</name>
    <dbReference type="NCBI Taxonomy" id="45954"/>
    <lineage>
        <taxon>Eukaryota</taxon>
        <taxon>Metazoa</taxon>
        <taxon>Spiralia</taxon>
        <taxon>Lophotrochozoa</taxon>
        <taxon>Mollusca</taxon>
        <taxon>Bivalvia</taxon>
        <taxon>Autobranchia</taxon>
        <taxon>Heteroconchia</taxon>
        <taxon>Euheterodonta</taxon>
        <taxon>Imparidentia</taxon>
        <taxon>Neoheterodontei</taxon>
        <taxon>Myida</taxon>
        <taxon>Dreissenoidea</taxon>
        <taxon>Dreissenidae</taxon>
        <taxon>Dreissena</taxon>
    </lineage>
</organism>
<name>A0A9D4CWU4_DREPO</name>
<gene>
    <name evidence="2" type="ORF">DPMN_040493</name>
</gene>
<keyword evidence="3" id="KW-1185">Reference proteome</keyword>
<protein>
    <recommendedName>
        <fullName evidence="1">C2H2-type domain-containing protein</fullName>
    </recommendedName>
</protein>
<evidence type="ECO:0000313" key="2">
    <source>
        <dbReference type="EMBL" id="KAH3734054.1"/>
    </source>
</evidence>
<evidence type="ECO:0000313" key="3">
    <source>
        <dbReference type="Proteomes" id="UP000828390"/>
    </source>
</evidence>
<reference evidence="2" key="2">
    <citation type="submission" date="2020-11" db="EMBL/GenBank/DDBJ databases">
        <authorList>
            <person name="McCartney M.A."/>
            <person name="Auch B."/>
            <person name="Kono T."/>
            <person name="Mallez S."/>
            <person name="Becker A."/>
            <person name="Gohl D.M."/>
            <person name="Silverstein K.A.T."/>
            <person name="Koren S."/>
            <person name="Bechman K.B."/>
            <person name="Herman A."/>
            <person name="Abrahante J.E."/>
            <person name="Garbe J."/>
        </authorList>
    </citation>
    <scope>NUCLEOTIDE SEQUENCE</scope>
    <source>
        <strain evidence="2">Duluth1</strain>
        <tissue evidence="2">Whole animal</tissue>
    </source>
</reference>
<comment type="caution">
    <text evidence="2">The sequence shown here is derived from an EMBL/GenBank/DDBJ whole genome shotgun (WGS) entry which is preliminary data.</text>
</comment>
<accession>A0A9D4CWU4</accession>
<feature type="domain" description="C2H2-type" evidence="1">
    <location>
        <begin position="184"/>
        <end position="205"/>
    </location>
</feature>
<dbReference type="EMBL" id="JAIWYP010000011">
    <property type="protein sequence ID" value="KAH3734054.1"/>
    <property type="molecule type" value="Genomic_DNA"/>
</dbReference>
<dbReference type="Proteomes" id="UP000828390">
    <property type="component" value="Unassembled WGS sequence"/>
</dbReference>
<sequence>MFPRWPLGELLPVDKERKQHAVGTESPCAFSSIQDDLPNQLCVEAAVQDPTEWPALSATEVPVQEHDSTIALFSDIVQTIQDKVDASEVPTHKITVVTARAKRSATRNVKGTPTIFISEAVFGENPSGFIYLDITEDVAVFLPAYKLNGLCLKRKKMEVKTGKVKREKPTMTKKKNKQVPCYNCPNCRVCCSSEDALLDHFITKHSSWKVDRPDTLFNQEDEINVPSNIHCHRETEETPQQDDNAANEDQVNVPSHFFFQRDTDETPQQDVDTSQLLLILSNDVELNPGPIFQTIPVPVEAVGSSEKMTIITVKMD</sequence>